<evidence type="ECO:0000313" key="2">
    <source>
        <dbReference type="Proteomes" id="UP000253845"/>
    </source>
</evidence>
<gene>
    <name evidence="1" type="ORF">M747DRAFT_347567</name>
</gene>
<protein>
    <recommendedName>
        <fullName evidence="3">Actin-like ATPase domain-containing protein</fullName>
    </recommendedName>
</protein>
<sequence length="585" mass="66411">MDNPNRLVVGLDHGTSKTALTYWAQSRGEVVEWQPVNRIPITPSVMAYPDNRPPLWGNAAREHRDRVSWSKLLVDGSPPVSVNGLDLRALLGDKGFNYYQDRTRITRVITDYLERIRSAFCNDPRVLEDVRALNLSSIAWHFSMPACWSRNGVRMMMIAVERAGFLDNGGTITYCSEAMAAAIGVSYRLTDNSVRVGEKLLVCDLGGVTNVRRFGRPGEWFKSAQKAYIEQDFTTFKVTGVDPNHPRRLSFQQIAQHSTADCTNPHIENELLQHIRQVLGLPLRSGDVARLAVEAARAAKEGYNGRDDVDVRLSLRQRYLQQHYNGNCRFFDHDGGRFTFSASVLQGAMDPVVTSVMRRILDHVKTYGANRIAIVGGLSRSQYFQRRIQADFANIPEVSHLLPVNYFGGYDPMTIVSYGLTRKGIAPNPMQYRSRWGYEIHSSFIERLGTEDLYSEYRPTTAITLVEARDNVPRQGRVRFRLSVRSRHRSENIMIKRRDMAGKAETVTLCPHEIDDNTPYVDEAVHRDLNVTVRYYEIVASWSLEADVHLTMDWTFEAEGPRTGVLHEVARASHPADEMMPCWAT</sequence>
<dbReference type="PANTHER" id="PTHR42749">
    <property type="entry name" value="CELL SHAPE-DETERMINING PROTEIN MREB"/>
    <property type="match status" value="1"/>
</dbReference>
<evidence type="ECO:0008006" key="3">
    <source>
        <dbReference type="Google" id="ProtNLM"/>
    </source>
</evidence>
<name>A0A370CEA7_ASPNG</name>
<dbReference type="CDD" id="cd10170">
    <property type="entry name" value="ASKHA_NBD_HSP70"/>
    <property type="match status" value="1"/>
</dbReference>
<dbReference type="Gene3D" id="3.30.420.40">
    <property type="match status" value="1"/>
</dbReference>
<proteinExistence type="predicted"/>
<dbReference type="VEuPathDB" id="FungiDB:M747DRAFT_347567"/>
<accession>A0A370CEA7</accession>
<reference evidence="1 2" key="1">
    <citation type="submission" date="2018-07" db="EMBL/GenBank/DDBJ databases">
        <title>Section-level genome sequencing of Aspergillus section Nigri to investigate inter- and intra-species variation.</title>
        <authorList>
            <consortium name="DOE Joint Genome Institute"/>
            <person name="Vesth T.C."/>
            <person name="Nybo J.L."/>
            <person name="Theobald S."/>
            <person name="Frisvad J.C."/>
            <person name="Larsen T.O."/>
            <person name="Nielsen K.F."/>
            <person name="Hoof J.B."/>
            <person name="Brandl J."/>
            <person name="Salamov A."/>
            <person name="Riley R."/>
            <person name="Gladden J.M."/>
            <person name="Phatale P."/>
            <person name="Nielsen M.T."/>
            <person name="Lyhne E.K."/>
            <person name="Kogle M.E."/>
            <person name="Strasser K."/>
            <person name="McDonnell E."/>
            <person name="Barry K."/>
            <person name="Clum A."/>
            <person name="Chen C."/>
            <person name="Nolan M."/>
            <person name="Sandor L."/>
            <person name="Kuo A."/>
            <person name="Lipzen A."/>
            <person name="Hainaut M."/>
            <person name="Drula E."/>
            <person name="Tsang A."/>
            <person name="Magnuson J.K."/>
            <person name="Henrissat B."/>
            <person name="Wiebenga A."/>
            <person name="Simmons B.A."/>
            <person name="Makela M.R."/>
            <person name="De vries R.P."/>
            <person name="Grigoriev I.V."/>
            <person name="Mortensen U.H."/>
            <person name="Baker S.E."/>
            <person name="Andersen M.R."/>
        </authorList>
    </citation>
    <scope>NUCLEOTIDE SEQUENCE [LARGE SCALE GENOMIC DNA]</scope>
    <source>
        <strain evidence="1 2">ATCC 13496</strain>
    </source>
</reference>
<dbReference type="Proteomes" id="UP000253845">
    <property type="component" value="Unassembled WGS sequence"/>
</dbReference>
<dbReference type="EMBL" id="KZ851899">
    <property type="protein sequence ID" value="RDH25489.1"/>
    <property type="molecule type" value="Genomic_DNA"/>
</dbReference>
<evidence type="ECO:0000313" key="1">
    <source>
        <dbReference type="EMBL" id="RDH25489.1"/>
    </source>
</evidence>
<dbReference type="SUPFAM" id="SSF53067">
    <property type="entry name" value="Actin-like ATPase domain"/>
    <property type="match status" value="2"/>
</dbReference>
<organism evidence="1 2">
    <name type="scientific">Aspergillus niger ATCC 13496</name>
    <dbReference type="NCBI Taxonomy" id="1353008"/>
    <lineage>
        <taxon>Eukaryota</taxon>
        <taxon>Fungi</taxon>
        <taxon>Dikarya</taxon>
        <taxon>Ascomycota</taxon>
        <taxon>Pezizomycotina</taxon>
        <taxon>Eurotiomycetes</taxon>
        <taxon>Eurotiomycetidae</taxon>
        <taxon>Eurotiales</taxon>
        <taxon>Aspergillaceae</taxon>
        <taxon>Aspergillus</taxon>
        <taxon>Aspergillus subgen. Circumdati</taxon>
    </lineage>
</organism>
<dbReference type="InterPro" id="IPR043129">
    <property type="entry name" value="ATPase_NBD"/>
</dbReference>
<dbReference type="PANTHER" id="PTHR42749:SF1">
    <property type="entry name" value="CELL SHAPE-DETERMINING PROTEIN MREB"/>
    <property type="match status" value="1"/>
</dbReference>
<dbReference type="AlphaFoldDB" id="A0A370CEA7"/>